<dbReference type="AlphaFoldDB" id="A0A822YIQ6"/>
<dbReference type="Proteomes" id="UP000607653">
    <property type="component" value="Unassembled WGS sequence"/>
</dbReference>
<organism evidence="1 2">
    <name type="scientific">Nelumbo nucifera</name>
    <name type="common">Sacred lotus</name>
    <dbReference type="NCBI Taxonomy" id="4432"/>
    <lineage>
        <taxon>Eukaryota</taxon>
        <taxon>Viridiplantae</taxon>
        <taxon>Streptophyta</taxon>
        <taxon>Embryophyta</taxon>
        <taxon>Tracheophyta</taxon>
        <taxon>Spermatophyta</taxon>
        <taxon>Magnoliopsida</taxon>
        <taxon>Proteales</taxon>
        <taxon>Nelumbonaceae</taxon>
        <taxon>Nelumbo</taxon>
    </lineage>
</organism>
<sequence>MGSECLQVSERDIMSRINLFNALAVEIARRFHRILECQGLMKISLDREEFCSLTEYRC</sequence>
<dbReference type="EMBL" id="DUZY01000003">
    <property type="protein sequence ID" value="DAD32003.1"/>
    <property type="molecule type" value="Genomic_DNA"/>
</dbReference>
<name>A0A822YIQ6_NELNU</name>
<proteinExistence type="predicted"/>
<reference evidence="1 2" key="1">
    <citation type="journal article" date="2020" name="Mol. Biol. Evol.">
        <title>Distinct Expression and Methylation Patterns for Genes with Different Fates following a Single Whole-Genome Duplication in Flowering Plants.</title>
        <authorList>
            <person name="Shi T."/>
            <person name="Rahmani R.S."/>
            <person name="Gugger P.F."/>
            <person name="Wang M."/>
            <person name="Li H."/>
            <person name="Zhang Y."/>
            <person name="Li Z."/>
            <person name="Wang Q."/>
            <person name="Van de Peer Y."/>
            <person name="Marchal K."/>
            <person name="Chen J."/>
        </authorList>
    </citation>
    <scope>NUCLEOTIDE SEQUENCE [LARGE SCALE GENOMIC DNA]</scope>
    <source>
        <tissue evidence="1">Leaf</tissue>
    </source>
</reference>
<protein>
    <submittedName>
        <fullName evidence="1">Uncharacterized protein</fullName>
    </submittedName>
</protein>
<evidence type="ECO:0000313" key="1">
    <source>
        <dbReference type="EMBL" id="DAD32003.1"/>
    </source>
</evidence>
<keyword evidence="2" id="KW-1185">Reference proteome</keyword>
<evidence type="ECO:0000313" key="2">
    <source>
        <dbReference type="Proteomes" id="UP000607653"/>
    </source>
</evidence>
<comment type="caution">
    <text evidence="1">The sequence shown here is derived from an EMBL/GenBank/DDBJ whole genome shotgun (WGS) entry which is preliminary data.</text>
</comment>
<gene>
    <name evidence="1" type="ORF">HUJ06_010854</name>
</gene>
<accession>A0A822YIQ6</accession>